<name>A0A9P6A1J0_PLEER</name>
<gene>
    <name evidence="1" type="ORF">BDN71DRAFT_1430814</name>
</gene>
<keyword evidence="2" id="KW-1185">Reference proteome</keyword>
<comment type="caution">
    <text evidence="1">The sequence shown here is derived from an EMBL/GenBank/DDBJ whole genome shotgun (WGS) entry which is preliminary data.</text>
</comment>
<accession>A0A9P6A1J0</accession>
<reference evidence="1" key="1">
    <citation type="submission" date="2020-11" db="EMBL/GenBank/DDBJ databases">
        <authorList>
            <consortium name="DOE Joint Genome Institute"/>
            <person name="Ahrendt S."/>
            <person name="Riley R."/>
            <person name="Andreopoulos W."/>
            <person name="Labutti K."/>
            <person name="Pangilinan J."/>
            <person name="Ruiz-Duenas F.J."/>
            <person name="Barrasa J.M."/>
            <person name="Sanchez-Garcia M."/>
            <person name="Camarero S."/>
            <person name="Miyauchi S."/>
            <person name="Serrano A."/>
            <person name="Linde D."/>
            <person name="Babiker R."/>
            <person name="Drula E."/>
            <person name="Ayuso-Fernandez I."/>
            <person name="Pacheco R."/>
            <person name="Padilla G."/>
            <person name="Ferreira P."/>
            <person name="Barriuso J."/>
            <person name="Kellner H."/>
            <person name="Castanera R."/>
            <person name="Alfaro M."/>
            <person name="Ramirez L."/>
            <person name="Pisabarro A.G."/>
            <person name="Kuo A."/>
            <person name="Tritt A."/>
            <person name="Lipzen A."/>
            <person name="He G."/>
            <person name="Yan M."/>
            <person name="Ng V."/>
            <person name="Cullen D."/>
            <person name="Martin F."/>
            <person name="Rosso M.-N."/>
            <person name="Henrissat B."/>
            <person name="Hibbett D."/>
            <person name="Martinez A.T."/>
            <person name="Grigoriev I.V."/>
        </authorList>
    </citation>
    <scope>NUCLEOTIDE SEQUENCE</scope>
    <source>
        <strain evidence="1">ATCC 90797</strain>
    </source>
</reference>
<dbReference type="Proteomes" id="UP000807025">
    <property type="component" value="Unassembled WGS sequence"/>
</dbReference>
<dbReference type="AlphaFoldDB" id="A0A9P6A1J0"/>
<proteinExistence type="predicted"/>
<dbReference type="EMBL" id="MU154560">
    <property type="protein sequence ID" value="KAF9495586.1"/>
    <property type="molecule type" value="Genomic_DNA"/>
</dbReference>
<evidence type="ECO:0000313" key="1">
    <source>
        <dbReference type="EMBL" id="KAF9495586.1"/>
    </source>
</evidence>
<organism evidence="1 2">
    <name type="scientific">Pleurotus eryngii</name>
    <name type="common">Boletus of the steppes</name>
    <dbReference type="NCBI Taxonomy" id="5323"/>
    <lineage>
        <taxon>Eukaryota</taxon>
        <taxon>Fungi</taxon>
        <taxon>Dikarya</taxon>
        <taxon>Basidiomycota</taxon>
        <taxon>Agaricomycotina</taxon>
        <taxon>Agaricomycetes</taxon>
        <taxon>Agaricomycetidae</taxon>
        <taxon>Agaricales</taxon>
        <taxon>Pleurotineae</taxon>
        <taxon>Pleurotaceae</taxon>
        <taxon>Pleurotus</taxon>
    </lineage>
</organism>
<protein>
    <submittedName>
        <fullName evidence="1">Uncharacterized protein</fullName>
    </submittedName>
</protein>
<sequence length="193" mass="22640">MSVAIDWMACTNVYEWGAHTYRIFVRRDFLFRRFNPFKTLLGYTAWLRTSSFNGPVFRRVYMSATRVYSRQLSCSYHHRPRAILAETRQLTLIVGKTELRLVIEPEPDWRYESMDNPIQRTNNRIPHRIYRKQRNVLAIVLSDCYFEHEYLPCGPVAAVSHCHLVGLTFRGKPPNNALVESPQSISHVPNLIQ</sequence>
<evidence type="ECO:0000313" key="2">
    <source>
        <dbReference type="Proteomes" id="UP000807025"/>
    </source>
</evidence>